<dbReference type="Gene3D" id="1.10.287.130">
    <property type="match status" value="1"/>
</dbReference>
<dbReference type="GO" id="GO:0000155">
    <property type="term" value="F:phosphorelay sensor kinase activity"/>
    <property type="evidence" value="ECO:0007669"/>
    <property type="project" value="InterPro"/>
</dbReference>
<keyword evidence="9" id="KW-1185">Reference proteome</keyword>
<dbReference type="AlphaFoldDB" id="A0A1L3GG27"/>
<dbReference type="InterPro" id="IPR011006">
    <property type="entry name" value="CheY-like_superfamily"/>
</dbReference>
<evidence type="ECO:0000256" key="2">
    <source>
        <dbReference type="ARBA" id="ARBA00012438"/>
    </source>
</evidence>
<dbReference type="KEGG" id="pace:A6070_01535"/>
<dbReference type="SUPFAM" id="SSF52172">
    <property type="entry name" value="CheY-like"/>
    <property type="match status" value="1"/>
</dbReference>
<dbReference type="Pfam" id="PF00072">
    <property type="entry name" value="Response_reg"/>
    <property type="match status" value="1"/>
</dbReference>
<dbReference type="CDD" id="cd17546">
    <property type="entry name" value="REC_hyHK_CKI1_RcsC-like"/>
    <property type="match status" value="1"/>
</dbReference>
<dbReference type="InterPro" id="IPR036097">
    <property type="entry name" value="HisK_dim/P_sf"/>
</dbReference>
<dbReference type="PANTHER" id="PTHR45339">
    <property type="entry name" value="HYBRID SIGNAL TRANSDUCTION HISTIDINE KINASE J"/>
    <property type="match status" value="1"/>
</dbReference>
<organism evidence="8 9">
    <name type="scientific">Syntrophotalea acetylenica</name>
    <name type="common">Pelobacter acetylenicus</name>
    <dbReference type="NCBI Taxonomy" id="29542"/>
    <lineage>
        <taxon>Bacteria</taxon>
        <taxon>Pseudomonadati</taxon>
        <taxon>Thermodesulfobacteriota</taxon>
        <taxon>Desulfuromonadia</taxon>
        <taxon>Desulfuromonadales</taxon>
        <taxon>Syntrophotaleaceae</taxon>
        <taxon>Syntrophotalea</taxon>
    </lineage>
</organism>
<evidence type="ECO:0000259" key="7">
    <source>
        <dbReference type="PROSITE" id="PS50110"/>
    </source>
</evidence>
<name>A0A1L3GG27_SYNAC</name>
<feature type="modified residue" description="4-aspartylphosphate" evidence="5">
    <location>
        <position position="329"/>
    </location>
</feature>
<dbReference type="SUPFAM" id="SSF55874">
    <property type="entry name" value="ATPase domain of HSP90 chaperone/DNA topoisomerase II/histidine kinase"/>
    <property type="match status" value="1"/>
</dbReference>
<comment type="catalytic activity">
    <reaction evidence="1">
        <text>ATP + protein L-histidine = ADP + protein N-phospho-L-histidine.</text>
        <dbReference type="EC" id="2.7.13.3"/>
    </reaction>
</comment>
<dbReference type="Proteomes" id="UP000182264">
    <property type="component" value="Chromosome"/>
</dbReference>
<dbReference type="InterPro" id="IPR001789">
    <property type="entry name" value="Sig_transdc_resp-reg_receiver"/>
</dbReference>
<dbReference type="InterPro" id="IPR003661">
    <property type="entry name" value="HisK_dim/P_dom"/>
</dbReference>
<evidence type="ECO:0000259" key="6">
    <source>
        <dbReference type="PROSITE" id="PS50109"/>
    </source>
</evidence>
<dbReference type="PROSITE" id="PS50110">
    <property type="entry name" value="RESPONSE_REGULATORY"/>
    <property type="match status" value="1"/>
</dbReference>
<dbReference type="CDD" id="cd00082">
    <property type="entry name" value="HisKA"/>
    <property type="match status" value="1"/>
</dbReference>
<feature type="domain" description="Response regulatory" evidence="7">
    <location>
        <begin position="280"/>
        <end position="399"/>
    </location>
</feature>
<evidence type="ECO:0000256" key="4">
    <source>
        <dbReference type="ARBA" id="ARBA00023012"/>
    </source>
</evidence>
<dbReference type="OrthoDB" id="5392202at2"/>
<gene>
    <name evidence="8" type="ORF">A7E75_07575</name>
</gene>
<dbReference type="SMART" id="SM00448">
    <property type="entry name" value="REC"/>
    <property type="match status" value="1"/>
</dbReference>
<evidence type="ECO:0000313" key="9">
    <source>
        <dbReference type="Proteomes" id="UP000182264"/>
    </source>
</evidence>
<accession>A0A1L3GG27</accession>
<evidence type="ECO:0000256" key="1">
    <source>
        <dbReference type="ARBA" id="ARBA00000085"/>
    </source>
</evidence>
<dbReference type="SMART" id="SM00388">
    <property type="entry name" value="HisKA"/>
    <property type="match status" value="1"/>
</dbReference>
<dbReference type="STRING" id="29542.A6070_01535"/>
<feature type="domain" description="Histidine kinase" evidence="6">
    <location>
        <begin position="38"/>
        <end position="252"/>
    </location>
</feature>
<dbReference type="RefSeq" id="WP_072286744.1">
    <property type="nucleotide sequence ID" value="NZ_CP015455.1"/>
</dbReference>
<dbReference type="EC" id="2.7.13.3" evidence="2"/>
<proteinExistence type="predicted"/>
<keyword evidence="3 5" id="KW-0597">Phosphoprotein</keyword>
<protein>
    <recommendedName>
        <fullName evidence="2">histidine kinase</fullName>
        <ecNumber evidence="2">2.7.13.3</ecNumber>
    </recommendedName>
</protein>
<reference evidence="8 9" key="1">
    <citation type="journal article" date="2017" name="Genome Announc.">
        <title>Complete Genome Sequences of Two Acetylene-Fermenting Pelobacter acetylenicus Strains.</title>
        <authorList>
            <person name="Sutton J.M."/>
            <person name="Baesman S.M."/>
            <person name="Fierst J.L."/>
            <person name="Poret-Peterson A.T."/>
            <person name="Oremland R.S."/>
            <person name="Dunlap D.S."/>
            <person name="Akob D.M."/>
        </authorList>
    </citation>
    <scope>NUCLEOTIDE SEQUENCE [LARGE SCALE GENOMIC DNA]</scope>
    <source>
        <strain evidence="8 9">DSM 3247</strain>
    </source>
</reference>
<keyword evidence="4" id="KW-0902">Two-component regulatory system</keyword>
<evidence type="ECO:0000256" key="3">
    <source>
        <dbReference type="ARBA" id="ARBA00022553"/>
    </source>
</evidence>
<dbReference type="SUPFAM" id="SSF47384">
    <property type="entry name" value="Homodimeric domain of signal transducing histidine kinase"/>
    <property type="match status" value="1"/>
</dbReference>
<dbReference type="PROSITE" id="PS50109">
    <property type="entry name" value="HIS_KIN"/>
    <property type="match status" value="1"/>
</dbReference>
<dbReference type="PANTHER" id="PTHR45339:SF1">
    <property type="entry name" value="HYBRID SIGNAL TRANSDUCTION HISTIDINE KINASE J"/>
    <property type="match status" value="1"/>
</dbReference>
<dbReference type="Gene3D" id="3.40.50.2300">
    <property type="match status" value="1"/>
</dbReference>
<dbReference type="EMBL" id="CP015518">
    <property type="protein sequence ID" value="APG24896.1"/>
    <property type="molecule type" value="Genomic_DNA"/>
</dbReference>
<dbReference type="InterPro" id="IPR005467">
    <property type="entry name" value="His_kinase_dom"/>
</dbReference>
<dbReference type="InterPro" id="IPR036890">
    <property type="entry name" value="HATPase_C_sf"/>
</dbReference>
<sequence length="401" mass="43950">MNFYEYSLKFDDSGENGDLGCGQKDSVSCFSVDEWLSLLGHELRTPLAGTLGMLELVLTGELAAEQRNALELANASARTMLRLVEDLHDLARLETGRAQLQQDPFEVRSWVQNLTAELNVTEGVRVLFMVDARVPELLVGDSGRMSHVLLNLIEIYLKRGGVACLKVGLAMDTLDGAHFLRIDVGDVCGEEMRVALLRACGNLSRVPLAALRQVGVKQAVVRNLTAFLGGALWPAGQQADAEIRSLVLPVALPTEYAVTSIEPQVAEKIPKMEGGRSAVSILLVEDDDAIRKLVELLLQQRSWQVTAVADGVQALESLQSRQFDLALMDIRMPRLDGLETTRRIRRRERILGLPPLPIVGMTAHAAQQDRAMCLEAGMNDHVSKPIASAHLYAIIEKCLAC</sequence>
<evidence type="ECO:0000313" key="8">
    <source>
        <dbReference type="EMBL" id="APG24896.1"/>
    </source>
</evidence>
<dbReference type="Pfam" id="PF00512">
    <property type="entry name" value="HisKA"/>
    <property type="match status" value="1"/>
</dbReference>
<evidence type="ECO:0000256" key="5">
    <source>
        <dbReference type="PROSITE-ProRule" id="PRU00169"/>
    </source>
</evidence>